<sequence length="157" mass="16542">MTRSAAPGAPAPDPPDLDAPDLDAPDLDAPAPVPPRDDGPRDGRTPRPGPPAPAGTVVRPPWTFLTNHGHVLLAVAQSQDARVSEIAARVGITTRATLAILKDLESAGYLRRHRTGRRSHYTVDGHRPFRHPAIAAHEIGELLDVLAPAPAGAQDVS</sequence>
<dbReference type="Gene3D" id="1.10.10.10">
    <property type="entry name" value="Winged helix-like DNA-binding domain superfamily/Winged helix DNA-binding domain"/>
    <property type="match status" value="1"/>
</dbReference>
<dbReference type="SUPFAM" id="SSF46785">
    <property type="entry name" value="Winged helix' DNA-binding domain"/>
    <property type="match status" value="1"/>
</dbReference>
<accession>A0ABV9TPR7</accession>
<dbReference type="InterPro" id="IPR036388">
    <property type="entry name" value="WH-like_DNA-bd_sf"/>
</dbReference>
<name>A0ABV9TPR7_9MICC</name>
<dbReference type="InterPro" id="IPR036390">
    <property type="entry name" value="WH_DNA-bd_sf"/>
</dbReference>
<protein>
    <submittedName>
        <fullName evidence="2">Helix-turn-helix transcriptional regulator</fullName>
    </submittedName>
</protein>
<dbReference type="Proteomes" id="UP001595797">
    <property type="component" value="Unassembled WGS sequence"/>
</dbReference>
<gene>
    <name evidence="2" type="ORF">ACFPCS_16835</name>
</gene>
<dbReference type="InterPro" id="IPR011991">
    <property type="entry name" value="ArsR-like_HTH"/>
</dbReference>
<dbReference type="EMBL" id="JBHSIW010000025">
    <property type="protein sequence ID" value="MFC4905235.1"/>
    <property type="molecule type" value="Genomic_DNA"/>
</dbReference>
<evidence type="ECO:0000313" key="2">
    <source>
        <dbReference type="EMBL" id="MFC4905235.1"/>
    </source>
</evidence>
<evidence type="ECO:0000313" key="3">
    <source>
        <dbReference type="Proteomes" id="UP001595797"/>
    </source>
</evidence>
<dbReference type="RefSeq" id="WP_338130208.1">
    <property type="nucleotide sequence ID" value="NZ_JARAMH010000002.1"/>
</dbReference>
<feature type="compositionally biased region" description="Basic and acidic residues" evidence="1">
    <location>
        <begin position="35"/>
        <end position="45"/>
    </location>
</feature>
<reference evidence="3" key="1">
    <citation type="journal article" date="2019" name="Int. J. Syst. Evol. Microbiol.">
        <title>The Global Catalogue of Microorganisms (GCM) 10K type strain sequencing project: providing services to taxonomists for standard genome sequencing and annotation.</title>
        <authorList>
            <consortium name="The Broad Institute Genomics Platform"/>
            <consortium name="The Broad Institute Genome Sequencing Center for Infectious Disease"/>
            <person name="Wu L."/>
            <person name="Ma J."/>
        </authorList>
    </citation>
    <scope>NUCLEOTIDE SEQUENCE [LARGE SCALE GENOMIC DNA]</scope>
    <source>
        <strain evidence="3">CGMCC 4.6946</strain>
    </source>
</reference>
<feature type="region of interest" description="Disordered" evidence="1">
    <location>
        <begin position="1"/>
        <end position="61"/>
    </location>
</feature>
<dbReference type="CDD" id="cd00090">
    <property type="entry name" value="HTH_ARSR"/>
    <property type="match status" value="1"/>
</dbReference>
<feature type="compositionally biased region" description="Acidic residues" evidence="1">
    <location>
        <begin position="15"/>
        <end position="26"/>
    </location>
</feature>
<keyword evidence="3" id="KW-1185">Reference proteome</keyword>
<comment type="caution">
    <text evidence="2">The sequence shown here is derived from an EMBL/GenBank/DDBJ whole genome shotgun (WGS) entry which is preliminary data.</text>
</comment>
<proteinExistence type="predicted"/>
<organism evidence="2 3">
    <name type="scientific">Kocuria oceani</name>
    <dbReference type="NCBI Taxonomy" id="988827"/>
    <lineage>
        <taxon>Bacteria</taxon>
        <taxon>Bacillati</taxon>
        <taxon>Actinomycetota</taxon>
        <taxon>Actinomycetes</taxon>
        <taxon>Micrococcales</taxon>
        <taxon>Micrococcaceae</taxon>
        <taxon>Kocuria</taxon>
    </lineage>
</organism>
<evidence type="ECO:0000256" key="1">
    <source>
        <dbReference type="SAM" id="MobiDB-lite"/>
    </source>
</evidence>